<evidence type="ECO:0008006" key="4">
    <source>
        <dbReference type="Google" id="ProtNLM"/>
    </source>
</evidence>
<accession>A0A2H0UHY3</accession>
<gene>
    <name evidence="2" type="ORF">COU15_01080</name>
</gene>
<keyword evidence="1" id="KW-0812">Transmembrane</keyword>
<dbReference type="EMBL" id="PFBH01000005">
    <property type="protein sequence ID" value="PIR85405.1"/>
    <property type="molecule type" value="Genomic_DNA"/>
</dbReference>
<dbReference type="AlphaFoldDB" id="A0A2H0UHY3"/>
<sequence length="84" mass="9178">MIERASLITIFFLSILFVPWWFSVVLAIMIASRGEDFFVLPIGGVLLDVLFGVPVVALGGFSFIYTVVFSAMAIGGYILKDSIV</sequence>
<dbReference type="Proteomes" id="UP000229315">
    <property type="component" value="Unassembled WGS sequence"/>
</dbReference>
<feature type="transmembrane region" description="Helical" evidence="1">
    <location>
        <begin position="6"/>
        <end position="30"/>
    </location>
</feature>
<evidence type="ECO:0000313" key="3">
    <source>
        <dbReference type="Proteomes" id="UP000229315"/>
    </source>
</evidence>
<evidence type="ECO:0000313" key="2">
    <source>
        <dbReference type="EMBL" id="PIR85405.1"/>
    </source>
</evidence>
<proteinExistence type="predicted"/>
<keyword evidence="1" id="KW-0472">Membrane</keyword>
<keyword evidence="1" id="KW-1133">Transmembrane helix</keyword>
<organism evidence="2 3">
    <name type="scientific">Candidatus Kaiserbacteria bacterium CG10_big_fil_rev_8_21_14_0_10_45_20</name>
    <dbReference type="NCBI Taxonomy" id="1974607"/>
    <lineage>
        <taxon>Bacteria</taxon>
        <taxon>Candidatus Kaiseribacteriota</taxon>
    </lineage>
</organism>
<name>A0A2H0UHY3_9BACT</name>
<reference evidence="3" key="1">
    <citation type="submission" date="2017-09" db="EMBL/GenBank/DDBJ databases">
        <title>Depth-based differentiation of microbial function through sediment-hosted aquifers and enrichment of novel symbionts in the deep terrestrial subsurface.</title>
        <authorList>
            <person name="Probst A.J."/>
            <person name="Ladd B."/>
            <person name="Jarett J.K."/>
            <person name="Geller-Mcgrath D.E."/>
            <person name="Sieber C.M.K."/>
            <person name="Emerson J.B."/>
            <person name="Anantharaman K."/>
            <person name="Thomas B.C."/>
            <person name="Malmstrom R."/>
            <person name="Stieglmeier M."/>
            <person name="Klingl A."/>
            <person name="Woyke T."/>
            <person name="Ryan C.M."/>
            <person name="Banfield J.F."/>
        </authorList>
    </citation>
    <scope>NUCLEOTIDE SEQUENCE [LARGE SCALE GENOMIC DNA]</scope>
</reference>
<evidence type="ECO:0000256" key="1">
    <source>
        <dbReference type="SAM" id="Phobius"/>
    </source>
</evidence>
<protein>
    <recommendedName>
        <fullName evidence="4">Rod shape-determining protein MreD</fullName>
    </recommendedName>
</protein>
<comment type="caution">
    <text evidence="2">The sequence shown here is derived from an EMBL/GenBank/DDBJ whole genome shotgun (WGS) entry which is preliminary data.</text>
</comment>